<dbReference type="AlphaFoldDB" id="A0AA86TR18"/>
<name>A0AA86TR18_9EUKA</name>
<evidence type="ECO:0000313" key="2">
    <source>
        <dbReference type="EMBL" id="CAL6081952.1"/>
    </source>
</evidence>
<keyword evidence="3" id="KW-1185">Reference proteome</keyword>
<evidence type="ECO:0000313" key="3">
    <source>
        <dbReference type="Proteomes" id="UP001642409"/>
    </source>
</evidence>
<accession>A0AA86TR18</accession>
<dbReference type="EMBL" id="CAXDID020000358">
    <property type="protein sequence ID" value="CAL6081952.1"/>
    <property type="molecule type" value="Genomic_DNA"/>
</dbReference>
<gene>
    <name evidence="2" type="ORF">HINF_LOCUS60744</name>
    <name evidence="1" type="ORF">HINF_LOCUS7488</name>
</gene>
<sequence length="605" mass="67819">MLILTLQVQLKNELQTVNLCDNTIYKGKTTVNFCLRQSALTSYSSLGTVIMTNKIDSCIFLDVGAVQKSNINFRINIPKLSSFALFGVADISVISCSFSIQLLDEVENAETVCGVCSVSITQSDLQMNAFGHKVTGAIKSATKNIIIQQSTVQLRTNATVSSIVVMEVNMIQNFILNKMNLTAHYFNQQDQNSIIISFATIKLIIQVIEVQFCILNVSTFGMATGLTISNQLIFNCYLCEYSLVYGLCSDQLIFGDNTNGHNLSCVFPFEFNGVSCSCADGYIINVSSCVDIISKISQLQQQVNYDIIHVNNTLNNIIAIQRTDINELSKSLNNLQTDAIVNNSLHQSHINNILSNITAINMTATILGSDYANSNNSFTKSINTISIDLQTIQTNYMNLNIISVLNHSILQQSIYQIQQQIETLQLNSTSFQQQINNLNNSFNTTLTNEILNRQYQKENIIILNQQLNSININLVQTNQSTNSRINRLNDNFQVLQTNFQKQIDAILEKLDAKADKKLQCTETFQSDSGASFNYPFYNQKESICCSALYKNGYSPVHNNLVFSYICQNYMKTIVLQDNYDIIQEQMTTICGKWPCNSEITGKYFA</sequence>
<reference evidence="1" key="1">
    <citation type="submission" date="2023-06" db="EMBL/GenBank/DDBJ databases">
        <authorList>
            <person name="Kurt Z."/>
        </authorList>
    </citation>
    <scope>NUCLEOTIDE SEQUENCE</scope>
</reference>
<dbReference type="EMBL" id="CATOUU010000187">
    <property type="protein sequence ID" value="CAI9919843.1"/>
    <property type="molecule type" value="Genomic_DNA"/>
</dbReference>
<comment type="caution">
    <text evidence="1">The sequence shown here is derived from an EMBL/GenBank/DDBJ whole genome shotgun (WGS) entry which is preliminary data.</text>
</comment>
<organism evidence="1">
    <name type="scientific">Hexamita inflata</name>
    <dbReference type="NCBI Taxonomy" id="28002"/>
    <lineage>
        <taxon>Eukaryota</taxon>
        <taxon>Metamonada</taxon>
        <taxon>Diplomonadida</taxon>
        <taxon>Hexamitidae</taxon>
        <taxon>Hexamitinae</taxon>
        <taxon>Hexamita</taxon>
    </lineage>
</organism>
<evidence type="ECO:0000313" key="1">
    <source>
        <dbReference type="EMBL" id="CAI9919843.1"/>
    </source>
</evidence>
<proteinExistence type="predicted"/>
<dbReference type="Proteomes" id="UP001642409">
    <property type="component" value="Unassembled WGS sequence"/>
</dbReference>
<reference evidence="2 3" key="2">
    <citation type="submission" date="2024-07" db="EMBL/GenBank/DDBJ databases">
        <authorList>
            <person name="Akdeniz Z."/>
        </authorList>
    </citation>
    <scope>NUCLEOTIDE SEQUENCE [LARGE SCALE GENOMIC DNA]</scope>
</reference>
<protein>
    <submittedName>
        <fullName evidence="2">Hypothetical_protein</fullName>
    </submittedName>
</protein>